<evidence type="ECO:0000256" key="10">
    <source>
        <dbReference type="ARBA" id="ARBA00031552"/>
    </source>
</evidence>
<evidence type="ECO:0000256" key="8">
    <source>
        <dbReference type="ARBA" id="ARBA00029814"/>
    </source>
</evidence>
<dbReference type="CDD" id="cd06156">
    <property type="entry name" value="eu_AANH_C_2"/>
    <property type="match status" value="1"/>
</dbReference>
<dbReference type="GO" id="GO:0005524">
    <property type="term" value="F:ATP binding"/>
    <property type="evidence" value="ECO:0007669"/>
    <property type="project" value="UniProtKB-KW"/>
</dbReference>
<evidence type="ECO:0000256" key="6">
    <source>
        <dbReference type="ARBA" id="ARBA00022741"/>
    </source>
</evidence>
<dbReference type="AlphaFoldDB" id="A0A915EZE1"/>
<dbReference type="NCBIfam" id="TIGR00290">
    <property type="entry name" value="MJ0570_dom"/>
    <property type="match status" value="1"/>
</dbReference>
<dbReference type="PANTHER" id="PTHR12196:SF2">
    <property type="entry name" value="DIPHTHINE--AMMONIA LIGASE"/>
    <property type="match status" value="1"/>
</dbReference>
<dbReference type="Pfam" id="PF01902">
    <property type="entry name" value="Diphthami_syn_2"/>
    <property type="match status" value="1"/>
</dbReference>
<protein>
    <recommendedName>
        <fullName evidence="4">Diphthine--ammonia ligase</fullName>
        <ecNumber evidence="3">6.3.1.14</ecNumber>
    </recommendedName>
    <alternativeName>
        <fullName evidence="9">ATP-binding domain-containing protein 4</fullName>
    </alternativeName>
    <alternativeName>
        <fullName evidence="8">Diphthamide synthase</fullName>
    </alternativeName>
    <alternativeName>
        <fullName evidence="10">Diphthamide synthetase</fullName>
    </alternativeName>
    <alternativeName>
        <fullName evidence="11">Protein DPH6 homolog</fullName>
    </alternativeName>
</protein>
<dbReference type="InterPro" id="IPR014729">
    <property type="entry name" value="Rossmann-like_a/b/a_fold"/>
</dbReference>
<proteinExistence type="inferred from homology"/>
<evidence type="ECO:0000313" key="14">
    <source>
        <dbReference type="Proteomes" id="UP000887562"/>
    </source>
</evidence>
<reference evidence="15" key="1">
    <citation type="submission" date="2022-11" db="UniProtKB">
        <authorList>
            <consortium name="WormBaseParasite"/>
        </authorList>
    </citation>
    <scope>IDENTIFICATION</scope>
</reference>
<dbReference type="CDD" id="cd01994">
    <property type="entry name" value="AANH_PF0828-like"/>
    <property type="match status" value="1"/>
</dbReference>
<dbReference type="GO" id="GO:0017183">
    <property type="term" value="P:protein histidyl modification to diphthamide"/>
    <property type="evidence" value="ECO:0007669"/>
    <property type="project" value="TreeGrafter"/>
</dbReference>
<evidence type="ECO:0000256" key="9">
    <source>
        <dbReference type="ARBA" id="ARBA00031202"/>
    </source>
</evidence>
<sequence length="705" mass="77904">MMTVPGKNANPVSQQGSKDIKIMTRMRVAALVSGGKDSIFSILESISQNHEVVALVNMQPPCVRYLAEAMNIPLYQSRIMHAATCHSLTYDVPPRDEVEDLFDLLSLVHRNHDDIKGLVSGAILSNYQRERVESICERLSWVSLAYLWRRDQKELLLDMVGAGVMAKIVKIASFGLDVERDLGCWIADFVPRAFCLADDSNCALNPCGEGGEFETFTFDCPLFTKRIVPLEEPRVVIHSSDPFATVAYLRYTGFRLESKDRTNISFSREALLKIAKDITVGGDVIHRRPFVSTEDRLTDLSTAVPLEISRDIPNTERRDCLFGDQPLLTPVDSRLGILNMPGGLLSTATCIGVDCSTVETELHLRLKNATQNAFSKLELLLSKLNIYTFHHLLWLGRFGLNFDNVIHCHLTTSAEISDSSVLGSIDNSFKQIFDSPSARRRRVGNAPPSLVCLSSPWPLEVLNRFTIVGVGKDEIVVMAISSIVVAVEVGHTADVEAMRVRSLSYWAPAVTASYSQAIRFASECFYSGQIGLVPETLELPLPSTSTVLQSESLQSHIEQQCWLALRHTHRVMKVMEPGGWRSLFYSVVYATSLSVLQSVRNKFHATVCATVTAADGRAWCACDALVAWAVVSALPKGAVVQWQFATSRRPLHLRVMVSAVAADEIPPPAHPGCCRFVLFKCGAVVPPHLGLPIVPVVRFLEESVN</sequence>
<dbReference type="FunFam" id="3.90.1490.10:FF:000001">
    <property type="entry name" value="Diphthine--ammonia ligase"/>
    <property type="match status" value="1"/>
</dbReference>
<dbReference type="Proteomes" id="UP000887562">
    <property type="component" value="Unplaced"/>
</dbReference>
<comment type="similarity">
    <text evidence="2">Belongs to the Diphthine--ammonia ligase family.</text>
</comment>
<evidence type="ECO:0000256" key="4">
    <source>
        <dbReference type="ARBA" id="ARBA00018426"/>
    </source>
</evidence>
<evidence type="ECO:0000256" key="2">
    <source>
        <dbReference type="ARBA" id="ARBA00008496"/>
    </source>
</evidence>
<dbReference type="SUPFAM" id="SSF55298">
    <property type="entry name" value="YjgF-like"/>
    <property type="match status" value="1"/>
</dbReference>
<comment type="catalytic activity">
    <reaction evidence="12">
        <text>diphthine-[translation elongation factor 2] + NH4(+) + ATP = diphthamide-[translation elongation factor 2] + AMP + diphosphate + H(+)</text>
        <dbReference type="Rhea" id="RHEA:19753"/>
        <dbReference type="Rhea" id="RHEA-COMP:10172"/>
        <dbReference type="Rhea" id="RHEA-COMP:10174"/>
        <dbReference type="ChEBI" id="CHEBI:15378"/>
        <dbReference type="ChEBI" id="CHEBI:16692"/>
        <dbReference type="ChEBI" id="CHEBI:28938"/>
        <dbReference type="ChEBI" id="CHEBI:30616"/>
        <dbReference type="ChEBI" id="CHEBI:33019"/>
        <dbReference type="ChEBI" id="CHEBI:82696"/>
        <dbReference type="ChEBI" id="CHEBI:456215"/>
        <dbReference type="EC" id="6.3.1.14"/>
    </reaction>
</comment>
<evidence type="ECO:0000259" key="13">
    <source>
        <dbReference type="Pfam" id="PF01902"/>
    </source>
</evidence>
<dbReference type="InterPro" id="IPR030662">
    <property type="entry name" value="DPH6/MJ0570"/>
</dbReference>
<feature type="domain" description="Diphthamide synthase" evidence="13">
    <location>
        <begin position="26"/>
        <end position="227"/>
    </location>
</feature>
<keyword evidence="5" id="KW-0436">Ligase</keyword>
<name>A0A915EZE1_9CEST</name>
<evidence type="ECO:0000256" key="5">
    <source>
        <dbReference type="ARBA" id="ARBA00022598"/>
    </source>
</evidence>
<keyword evidence="6" id="KW-0547">Nucleotide-binding</keyword>
<dbReference type="InterPro" id="IPR035959">
    <property type="entry name" value="RutC-like_sf"/>
</dbReference>
<keyword evidence="7" id="KW-0067">ATP-binding</keyword>
<evidence type="ECO:0000256" key="3">
    <source>
        <dbReference type="ARBA" id="ARBA00012089"/>
    </source>
</evidence>
<dbReference type="PANTHER" id="PTHR12196">
    <property type="entry name" value="DOMAIN OF UNKNOWN FUNCTION 71 DUF71 -CONTAINING PROTEIN"/>
    <property type="match status" value="1"/>
</dbReference>
<evidence type="ECO:0000256" key="7">
    <source>
        <dbReference type="ARBA" id="ARBA00022840"/>
    </source>
</evidence>
<dbReference type="Gene3D" id="3.40.50.620">
    <property type="entry name" value="HUPs"/>
    <property type="match status" value="1"/>
</dbReference>
<dbReference type="WBParaSite" id="maker-E.canG7_contigs_5699-snap-gene-0.7-mRNA-1">
    <property type="protein sequence ID" value="maker-E.canG7_contigs_5699-snap-gene-0.7-mRNA-1"/>
    <property type="gene ID" value="EcG7_08272"/>
</dbReference>
<accession>A0A915EZE1</accession>
<keyword evidence="14" id="KW-1185">Reference proteome</keyword>
<dbReference type="SUPFAM" id="SSF52402">
    <property type="entry name" value="Adenine nucleotide alpha hydrolases-like"/>
    <property type="match status" value="1"/>
</dbReference>
<evidence type="ECO:0000313" key="15">
    <source>
        <dbReference type="WBParaSite" id="maker-E.canG7_contigs_5699-snap-gene-0.7-mRNA-1"/>
    </source>
</evidence>
<dbReference type="InterPro" id="IPR002761">
    <property type="entry name" value="Diphthami_syn_dom"/>
</dbReference>
<dbReference type="GO" id="GO:0017178">
    <property type="term" value="F:diphthine-ammonia ligase activity"/>
    <property type="evidence" value="ECO:0007669"/>
    <property type="project" value="UniProtKB-EC"/>
</dbReference>
<comment type="pathway">
    <text evidence="1">Protein modification; peptidyl-diphthamide biosynthesis.</text>
</comment>
<organism evidence="14 15">
    <name type="scientific">Echinococcus canadensis</name>
    <dbReference type="NCBI Taxonomy" id="519352"/>
    <lineage>
        <taxon>Eukaryota</taxon>
        <taxon>Metazoa</taxon>
        <taxon>Spiralia</taxon>
        <taxon>Lophotrochozoa</taxon>
        <taxon>Platyhelminthes</taxon>
        <taxon>Cestoda</taxon>
        <taxon>Eucestoda</taxon>
        <taxon>Cyclophyllidea</taxon>
        <taxon>Taeniidae</taxon>
        <taxon>Echinococcus</taxon>
        <taxon>Echinococcus canadensis group</taxon>
    </lineage>
</organism>
<evidence type="ECO:0000256" key="1">
    <source>
        <dbReference type="ARBA" id="ARBA00005156"/>
    </source>
</evidence>
<evidence type="ECO:0000256" key="11">
    <source>
        <dbReference type="ARBA" id="ARBA00032849"/>
    </source>
</evidence>
<dbReference type="Gene3D" id="3.90.1490.10">
    <property type="entry name" value="putative n-type atp pyrophosphatase, domain 2"/>
    <property type="match status" value="1"/>
</dbReference>
<dbReference type="Gene3D" id="3.30.1330.40">
    <property type="entry name" value="RutC-like"/>
    <property type="match status" value="1"/>
</dbReference>
<evidence type="ECO:0000256" key="12">
    <source>
        <dbReference type="ARBA" id="ARBA00048108"/>
    </source>
</evidence>
<dbReference type="EC" id="6.3.1.14" evidence="3"/>